<protein>
    <submittedName>
        <fullName evidence="3">Uncharacterized protein</fullName>
    </submittedName>
</protein>
<proteinExistence type="predicted"/>
<reference evidence="3 4" key="1">
    <citation type="submission" date="2020-08" db="EMBL/GenBank/DDBJ databases">
        <title>Sequencing the genomes of 1000 actinobacteria strains.</title>
        <authorList>
            <person name="Klenk H.-P."/>
        </authorList>
    </citation>
    <scope>NUCLEOTIDE SEQUENCE [LARGE SCALE GENOMIC DNA]</scope>
    <source>
        <strain evidence="3 4">DSM 45913</strain>
    </source>
</reference>
<evidence type="ECO:0000256" key="2">
    <source>
        <dbReference type="SAM" id="Phobius"/>
    </source>
</evidence>
<feature type="region of interest" description="Disordered" evidence="1">
    <location>
        <begin position="35"/>
        <end position="63"/>
    </location>
</feature>
<comment type="caution">
    <text evidence="3">The sequence shown here is derived from an EMBL/GenBank/DDBJ whole genome shotgun (WGS) entry which is preliminary data.</text>
</comment>
<dbReference type="Proteomes" id="UP000583800">
    <property type="component" value="Unassembled WGS sequence"/>
</dbReference>
<keyword evidence="2" id="KW-1133">Transmembrane helix</keyword>
<evidence type="ECO:0000313" key="3">
    <source>
        <dbReference type="EMBL" id="MBB6349560.1"/>
    </source>
</evidence>
<keyword evidence="2" id="KW-0472">Membrane</keyword>
<evidence type="ECO:0000313" key="4">
    <source>
        <dbReference type="Proteomes" id="UP000583800"/>
    </source>
</evidence>
<dbReference type="AlphaFoldDB" id="A0A7X0C8Q9"/>
<feature type="compositionally biased region" description="Basic and acidic residues" evidence="1">
    <location>
        <begin position="42"/>
        <end position="51"/>
    </location>
</feature>
<name>A0A7X0C8Q9_9ACTN</name>
<sequence length="63" mass="6732">MTVVTAMSVVMTVTVVMIVTVVRVFALPDWKADARAGQAGPRGEEARHPVEEGMGTWASSSRT</sequence>
<accession>A0A7X0C8Q9</accession>
<evidence type="ECO:0000256" key="1">
    <source>
        <dbReference type="SAM" id="MobiDB-lite"/>
    </source>
</evidence>
<dbReference type="RefSeq" id="WP_185087108.1">
    <property type="nucleotide sequence ID" value="NZ_JACHJB010000002.1"/>
</dbReference>
<keyword evidence="2" id="KW-0812">Transmembrane</keyword>
<keyword evidence="4" id="KW-1185">Reference proteome</keyword>
<dbReference type="EMBL" id="JACHJB010000002">
    <property type="protein sequence ID" value="MBB6349560.1"/>
    <property type="molecule type" value="Genomic_DNA"/>
</dbReference>
<organism evidence="3 4">
    <name type="scientific">Nonomuraea muscovyensis</name>
    <dbReference type="NCBI Taxonomy" id="1124761"/>
    <lineage>
        <taxon>Bacteria</taxon>
        <taxon>Bacillati</taxon>
        <taxon>Actinomycetota</taxon>
        <taxon>Actinomycetes</taxon>
        <taxon>Streptosporangiales</taxon>
        <taxon>Streptosporangiaceae</taxon>
        <taxon>Nonomuraea</taxon>
    </lineage>
</organism>
<gene>
    <name evidence="3" type="ORF">FHU36_006105</name>
</gene>
<feature type="transmembrane region" description="Helical" evidence="2">
    <location>
        <begin position="6"/>
        <end position="26"/>
    </location>
</feature>